<name>A0A1D8JDL9_9BACL</name>
<feature type="transmembrane region" description="Helical" evidence="1">
    <location>
        <begin position="43"/>
        <end position="66"/>
    </location>
</feature>
<dbReference type="InterPro" id="IPR035965">
    <property type="entry name" value="PAS-like_dom_sf"/>
</dbReference>
<accession>A0A1D8JDL9</accession>
<dbReference type="Pfam" id="PF00563">
    <property type="entry name" value="EAL"/>
    <property type="match status" value="1"/>
</dbReference>
<keyword evidence="1" id="KW-1133">Transmembrane helix</keyword>
<dbReference type="PROSITE" id="PS50883">
    <property type="entry name" value="EAL"/>
    <property type="match status" value="1"/>
</dbReference>
<dbReference type="CDD" id="cd00130">
    <property type="entry name" value="PAS"/>
    <property type="match status" value="1"/>
</dbReference>
<feature type="transmembrane region" description="Helical" evidence="1">
    <location>
        <begin position="116"/>
        <end position="134"/>
    </location>
</feature>
<dbReference type="InterPro" id="IPR033425">
    <property type="entry name" value="MASE3"/>
</dbReference>
<dbReference type="EMBL" id="CP017560">
    <property type="protein sequence ID" value="AOV06794.1"/>
    <property type="molecule type" value="Genomic_DNA"/>
</dbReference>
<evidence type="ECO:0008006" key="7">
    <source>
        <dbReference type="Google" id="ProtNLM"/>
    </source>
</evidence>
<dbReference type="SUPFAM" id="SSF55073">
    <property type="entry name" value="Nucleotide cyclase"/>
    <property type="match status" value="1"/>
</dbReference>
<evidence type="ECO:0000313" key="5">
    <source>
        <dbReference type="EMBL" id="AOV06794.1"/>
    </source>
</evidence>
<dbReference type="SMART" id="SM00052">
    <property type="entry name" value="EAL"/>
    <property type="match status" value="1"/>
</dbReference>
<dbReference type="Gene3D" id="3.20.20.450">
    <property type="entry name" value="EAL domain"/>
    <property type="match status" value="1"/>
</dbReference>
<gene>
    <name evidence="5" type="ORF">BI350_03800</name>
</gene>
<proteinExistence type="predicted"/>
<dbReference type="SMART" id="SM00091">
    <property type="entry name" value="PAS"/>
    <property type="match status" value="1"/>
</dbReference>
<dbReference type="InterPro" id="IPR043128">
    <property type="entry name" value="Rev_trsase/Diguanyl_cyclase"/>
</dbReference>
<keyword evidence="6" id="KW-1185">Reference proteome</keyword>
<dbReference type="PANTHER" id="PTHR44757">
    <property type="entry name" value="DIGUANYLATE CYCLASE DGCP"/>
    <property type="match status" value="1"/>
</dbReference>
<evidence type="ECO:0000256" key="1">
    <source>
        <dbReference type="SAM" id="Phobius"/>
    </source>
</evidence>
<evidence type="ECO:0000259" key="4">
    <source>
        <dbReference type="PROSITE" id="PS50887"/>
    </source>
</evidence>
<dbReference type="SMART" id="SM00267">
    <property type="entry name" value="GGDEF"/>
    <property type="match status" value="1"/>
</dbReference>
<dbReference type="NCBIfam" id="TIGR00229">
    <property type="entry name" value="sensory_box"/>
    <property type="match status" value="1"/>
</dbReference>
<dbReference type="PROSITE" id="PS50887">
    <property type="entry name" value="GGDEF"/>
    <property type="match status" value="1"/>
</dbReference>
<feature type="domain" description="PAS" evidence="2">
    <location>
        <begin position="280"/>
        <end position="336"/>
    </location>
</feature>
<dbReference type="InterPro" id="IPR000160">
    <property type="entry name" value="GGDEF_dom"/>
</dbReference>
<dbReference type="PANTHER" id="PTHR44757:SF2">
    <property type="entry name" value="BIOFILM ARCHITECTURE MAINTENANCE PROTEIN MBAA"/>
    <property type="match status" value="1"/>
</dbReference>
<dbReference type="InterPro" id="IPR052155">
    <property type="entry name" value="Biofilm_reg_signaling"/>
</dbReference>
<evidence type="ECO:0000259" key="2">
    <source>
        <dbReference type="PROSITE" id="PS50112"/>
    </source>
</evidence>
<feature type="transmembrane region" description="Helical" evidence="1">
    <location>
        <begin position="78"/>
        <end position="96"/>
    </location>
</feature>
<dbReference type="CDD" id="cd01949">
    <property type="entry name" value="GGDEF"/>
    <property type="match status" value="1"/>
</dbReference>
<keyword evidence="1" id="KW-0472">Membrane</keyword>
<dbReference type="Proteomes" id="UP000185746">
    <property type="component" value="Chromosome"/>
</dbReference>
<sequence length="833" mass="95576">MKKLFYSQFWKNNYLAMLIPFSLLLYALFFSESLFGLFSEDNYVMLHLLIEFFIISASFTIALQAWMTFPHTLSVQKIWLGALFFSIALLEIFHAITYKGMPYFLMESSPYQATWFYIAARLVLAVGLLIVLMVKDKPVSNNQHWIAYGIALLHAGIWIAVIFNPVKLLPDLVIDGVGPTSLKNNLQYVAAAIQVLCMVYLIKHFNTDRTRNLMMLVASCYLLIGDFLFTSYKYVDDIHNFLGHLFQLTAVYFLLRAIYYTSVQEPFQLLQKKKNQIKYSEKFLKTMTSQIGEGIIVMNHKQIITFMNPMAERLLNWRKHELIGKNLRSILNNSDKHCPCQTESEAIIETEFTKKDGSHIPVSYVTTPFIENKKNAGSIIVFRDITEQKKHAEHISYLAYYDEITKLPNYRHFQKQVNEAIANKPTTKKAVMMLDVERFETISESLGHDIGEVVLEAIANRLRIGLPKSILLGSMRGKKFMLFVDSLTSEVAIEILCKQIETIFSEPIQMKHFQLNIITNIGVACYPEHGENETELLKNAQIAMYETQNAPVNFKLFEPMMNEQRLEHLVLENDLHSAIENNELYIEYQPQINLKTGEIHAVEALVRWLHPERGFVSPGKFIPLAEETGLIIPIGEWVLKTACQQVKKWHAQGLPNISVAVNISTRQFFQPNLVQVIEGILTETGVAPKFLELEITESMTMNINNAREVLLELKALGVSIAMDDFGTGYSSLHYLNQFPIDRLKIDRSFIQNIQENKHNAALCTMIITVAEHLNIDVTAKESKRTTNWIFYGCITASIFKDFCLVNRFIQMIFLQTSIQFSNKPQPFGPPKKT</sequence>
<dbReference type="InterPro" id="IPR000014">
    <property type="entry name" value="PAS"/>
</dbReference>
<dbReference type="InterPro" id="IPR029787">
    <property type="entry name" value="Nucleotide_cyclase"/>
</dbReference>
<dbReference type="SUPFAM" id="SSF55785">
    <property type="entry name" value="PYP-like sensor domain (PAS domain)"/>
    <property type="match status" value="1"/>
</dbReference>
<dbReference type="KEGG" id="surl:BI350_03800"/>
<feature type="transmembrane region" description="Helical" evidence="1">
    <location>
        <begin position="241"/>
        <end position="259"/>
    </location>
</feature>
<dbReference type="NCBIfam" id="TIGR00254">
    <property type="entry name" value="GGDEF"/>
    <property type="match status" value="1"/>
</dbReference>
<evidence type="ECO:0000313" key="6">
    <source>
        <dbReference type="Proteomes" id="UP000185746"/>
    </source>
</evidence>
<feature type="transmembrane region" description="Helical" evidence="1">
    <location>
        <begin position="186"/>
        <end position="202"/>
    </location>
</feature>
<feature type="domain" description="EAL" evidence="3">
    <location>
        <begin position="568"/>
        <end position="821"/>
    </location>
</feature>
<dbReference type="Pfam" id="PF17159">
    <property type="entry name" value="MASE3"/>
    <property type="match status" value="1"/>
</dbReference>
<dbReference type="SUPFAM" id="SSF141868">
    <property type="entry name" value="EAL domain-like"/>
    <property type="match status" value="1"/>
</dbReference>
<dbReference type="RefSeq" id="WP_075526916.1">
    <property type="nucleotide sequence ID" value="NZ_CP017560.1"/>
</dbReference>
<feature type="transmembrane region" description="Helical" evidence="1">
    <location>
        <begin position="12"/>
        <end position="31"/>
    </location>
</feature>
<dbReference type="Pfam" id="PF00990">
    <property type="entry name" value="GGDEF"/>
    <property type="match status" value="1"/>
</dbReference>
<dbReference type="Pfam" id="PF13426">
    <property type="entry name" value="PAS_9"/>
    <property type="match status" value="1"/>
</dbReference>
<dbReference type="Gene3D" id="3.30.450.20">
    <property type="entry name" value="PAS domain"/>
    <property type="match status" value="1"/>
</dbReference>
<dbReference type="AlphaFoldDB" id="A0A1D8JDL9"/>
<feature type="transmembrane region" description="Helical" evidence="1">
    <location>
        <begin position="146"/>
        <end position="166"/>
    </location>
</feature>
<reference evidence="5 6" key="1">
    <citation type="submission" date="2016-09" db="EMBL/GenBank/DDBJ databases">
        <title>Complete genome sequence of the Lysinibacillus sphaericus LMG 22257, a specie of Bacillus with ureolytic activity that can effectively biodeposit calcium carbonate.</title>
        <authorList>
            <person name="Yan W."/>
        </authorList>
    </citation>
    <scope>NUCLEOTIDE SEQUENCE [LARGE SCALE GENOMIC DNA]</scope>
    <source>
        <strain evidence="5 6">LMG 22257</strain>
    </source>
</reference>
<dbReference type="CDD" id="cd01948">
    <property type="entry name" value="EAL"/>
    <property type="match status" value="1"/>
</dbReference>
<dbReference type="PROSITE" id="PS50112">
    <property type="entry name" value="PAS"/>
    <property type="match status" value="1"/>
</dbReference>
<organism evidence="5 6">
    <name type="scientific">Sporosarcina ureilytica</name>
    <dbReference type="NCBI Taxonomy" id="298596"/>
    <lineage>
        <taxon>Bacteria</taxon>
        <taxon>Bacillati</taxon>
        <taxon>Bacillota</taxon>
        <taxon>Bacilli</taxon>
        <taxon>Bacillales</taxon>
        <taxon>Caryophanaceae</taxon>
        <taxon>Sporosarcina</taxon>
    </lineage>
</organism>
<dbReference type="InterPro" id="IPR001633">
    <property type="entry name" value="EAL_dom"/>
</dbReference>
<evidence type="ECO:0000259" key="3">
    <source>
        <dbReference type="PROSITE" id="PS50883"/>
    </source>
</evidence>
<feature type="domain" description="GGDEF" evidence="4">
    <location>
        <begin position="427"/>
        <end position="559"/>
    </location>
</feature>
<protein>
    <recommendedName>
        <fullName evidence="7">Diguanylate cyclase</fullName>
    </recommendedName>
</protein>
<dbReference type="Gene3D" id="3.30.70.270">
    <property type="match status" value="1"/>
</dbReference>
<keyword evidence="1" id="KW-0812">Transmembrane</keyword>
<dbReference type="InterPro" id="IPR035919">
    <property type="entry name" value="EAL_sf"/>
</dbReference>